<dbReference type="Pfam" id="PF01890">
    <property type="entry name" value="CbiG_C"/>
    <property type="match status" value="1"/>
</dbReference>
<dbReference type="InterPro" id="IPR036518">
    <property type="entry name" value="CobE/GbiG_C_sf"/>
</dbReference>
<organism evidence="2 3">
    <name type="scientific">Kumtagia ephedrae</name>
    <dbReference type="NCBI Taxonomy" id="2116701"/>
    <lineage>
        <taxon>Bacteria</taxon>
        <taxon>Pseudomonadati</taxon>
        <taxon>Pseudomonadota</taxon>
        <taxon>Alphaproteobacteria</taxon>
        <taxon>Hyphomicrobiales</taxon>
        <taxon>Phyllobacteriaceae</taxon>
        <taxon>Kumtagia</taxon>
    </lineage>
</organism>
<feature type="domain" description="CobE/GbiG C-terminal" evidence="1">
    <location>
        <begin position="2"/>
        <end position="122"/>
    </location>
</feature>
<sequence length="128" mass="12261">MIVAGIGSASGVTAAEVLAAVDAACAAHAVEPSDLEALAVPEMKTDEPGIHAAAQILGKIVVVIGRAELEAAGAGSLTHSARSLKATGAPSASEATALAAIGAGAKLLGPRVAAGRVTCALAYDGVLP</sequence>
<dbReference type="PANTHER" id="PTHR37477">
    <property type="entry name" value="COBALT-PRECORRIN-5A HYDROLASE"/>
    <property type="match status" value="1"/>
</dbReference>
<evidence type="ECO:0000313" key="3">
    <source>
        <dbReference type="Proteomes" id="UP000241229"/>
    </source>
</evidence>
<dbReference type="RefSeq" id="WP_106774449.1">
    <property type="nucleotide sequence ID" value="NZ_PXYK01000025.1"/>
</dbReference>
<keyword evidence="3" id="KW-1185">Reference proteome</keyword>
<dbReference type="OrthoDB" id="7308095at2"/>
<evidence type="ECO:0000313" key="2">
    <source>
        <dbReference type="EMBL" id="PSJ55870.1"/>
    </source>
</evidence>
<evidence type="ECO:0000259" key="1">
    <source>
        <dbReference type="Pfam" id="PF01890"/>
    </source>
</evidence>
<dbReference type="EMBL" id="PXYK01000025">
    <property type="protein sequence ID" value="PSJ55870.1"/>
    <property type="molecule type" value="Genomic_DNA"/>
</dbReference>
<name>A0A2P7S076_9HYPH</name>
<accession>A0A2P7S076</accession>
<reference evidence="2 3" key="1">
    <citation type="submission" date="2018-03" db="EMBL/GenBank/DDBJ databases">
        <title>The draft genome of Mesorhizobium sp. 6GN-30.</title>
        <authorList>
            <person name="Liu L."/>
            <person name="Li L."/>
            <person name="Wang T."/>
            <person name="Zhang X."/>
            <person name="Liang L."/>
        </authorList>
    </citation>
    <scope>NUCLEOTIDE SEQUENCE [LARGE SCALE GENOMIC DNA]</scope>
    <source>
        <strain evidence="2 3">6GN30</strain>
    </source>
</reference>
<dbReference type="GO" id="GO:0009236">
    <property type="term" value="P:cobalamin biosynthetic process"/>
    <property type="evidence" value="ECO:0007669"/>
    <property type="project" value="InterPro"/>
</dbReference>
<proteinExistence type="predicted"/>
<dbReference type="Proteomes" id="UP000241229">
    <property type="component" value="Unassembled WGS sequence"/>
</dbReference>
<dbReference type="InterPro" id="IPR052553">
    <property type="entry name" value="CbiG_hydrolase"/>
</dbReference>
<comment type="caution">
    <text evidence="2">The sequence shown here is derived from an EMBL/GenBank/DDBJ whole genome shotgun (WGS) entry which is preliminary data.</text>
</comment>
<gene>
    <name evidence="2" type="ORF">C7I84_22435</name>
</gene>
<protein>
    <submittedName>
        <fullName evidence="2">Cobalamin biosynthesis protein CbiG</fullName>
    </submittedName>
</protein>
<dbReference type="SUPFAM" id="SSF159664">
    <property type="entry name" value="CobE/GbiG C-terminal domain-like"/>
    <property type="match status" value="1"/>
</dbReference>
<dbReference type="PANTHER" id="PTHR37477:SF1">
    <property type="entry name" value="COBALT-PRECORRIN-5A HYDROLASE"/>
    <property type="match status" value="1"/>
</dbReference>
<dbReference type="Gene3D" id="3.30.420.180">
    <property type="entry name" value="CobE/GbiG C-terminal domain"/>
    <property type="match status" value="1"/>
</dbReference>
<dbReference type="AlphaFoldDB" id="A0A2P7S076"/>
<dbReference type="InterPro" id="IPR002750">
    <property type="entry name" value="CobE/GbiG_C"/>
</dbReference>